<gene>
    <name evidence="2" type="ORF">OIU79_024977</name>
</gene>
<keyword evidence="3" id="KW-1185">Reference proteome</keyword>
<feature type="region of interest" description="Disordered" evidence="1">
    <location>
        <begin position="23"/>
        <end position="60"/>
    </location>
</feature>
<dbReference type="Proteomes" id="UP001151532">
    <property type="component" value="Chromosome 15Z"/>
</dbReference>
<evidence type="ECO:0000313" key="3">
    <source>
        <dbReference type="Proteomes" id="UP001151532"/>
    </source>
</evidence>
<feature type="compositionally biased region" description="Basic and acidic residues" evidence="1">
    <location>
        <begin position="44"/>
        <end position="56"/>
    </location>
</feature>
<reference evidence="2" key="2">
    <citation type="journal article" date="2023" name="Int. J. Mol. Sci.">
        <title>De Novo Assembly and Annotation of 11 Diverse Shrub Willow (Salix) Genomes Reveals Novel Gene Organization in Sex-Linked Regions.</title>
        <authorList>
            <person name="Hyden B."/>
            <person name="Feng K."/>
            <person name="Yates T.B."/>
            <person name="Jawdy S."/>
            <person name="Cereghino C."/>
            <person name="Smart L.B."/>
            <person name="Muchero W."/>
        </authorList>
    </citation>
    <scope>NUCLEOTIDE SEQUENCE</scope>
    <source>
        <tissue evidence="2">Shoot tip</tissue>
    </source>
</reference>
<dbReference type="EMBL" id="JAPFFK010000006">
    <property type="protein sequence ID" value="KAJ6760021.1"/>
    <property type="molecule type" value="Genomic_DNA"/>
</dbReference>
<name>A0A9Q0W3L0_SALPP</name>
<proteinExistence type="predicted"/>
<organism evidence="2 3">
    <name type="scientific">Salix purpurea</name>
    <name type="common">Purple osier willow</name>
    <dbReference type="NCBI Taxonomy" id="77065"/>
    <lineage>
        <taxon>Eukaryota</taxon>
        <taxon>Viridiplantae</taxon>
        <taxon>Streptophyta</taxon>
        <taxon>Embryophyta</taxon>
        <taxon>Tracheophyta</taxon>
        <taxon>Spermatophyta</taxon>
        <taxon>Magnoliopsida</taxon>
        <taxon>eudicotyledons</taxon>
        <taxon>Gunneridae</taxon>
        <taxon>Pentapetalae</taxon>
        <taxon>rosids</taxon>
        <taxon>fabids</taxon>
        <taxon>Malpighiales</taxon>
        <taxon>Salicaceae</taxon>
        <taxon>Saliceae</taxon>
        <taxon>Salix</taxon>
    </lineage>
</organism>
<reference evidence="2" key="1">
    <citation type="submission" date="2022-11" db="EMBL/GenBank/DDBJ databases">
        <authorList>
            <person name="Hyden B.L."/>
            <person name="Feng K."/>
            <person name="Yates T."/>
            <person name="Jawdy S."/>
            <person name="Smart L.B."/>
            <person name="Muchero W."/>
        </authorList>
    </citation>
    <scope>NUCLEOTIDE SEQUENCE</scope>
    <source>
        <tissue evidence="2">Shoot tip</tissue>
    </source>
</reference>
<evidence type="ECO:0000256" key="1">
    <source>
        <dbReference type="SAM" id="MobiDB-lite"/>
    </source>
</evidence>
<sequence>MILPLTSLKPALQRSRQRLHAYRTSKNAWPPSRAKRIQSSSDKAATELQEKGKWPSDDEDITSKVLPSNTCMVEEGLGLKDWKFFFNGQQRPLCRIMLGWNTNMLEVTILSSGGQWVTCDTTNKDGGQPVRVTFVYGSSTPAERRELWYYLQYQNSINGNEITSLCRENGEVIRIPEEIGNMAVAYFANMLGPGECT</sequence>
<evidence type="ECO:0000313" key="2">
    <source>
        <dbReference type="EMBL" id="KAJ6760021.1"/>
    </source>
</evidence>
<comment type="caution">
    <text evidence="2">The sequence shown here is derived from an EMBL/GenBank/DDBJ whole genome shotgun (WGS) entry which is preliminary data.</text>
</comment>
<dbReference type="AlphaFoldDB" id="A0A9Q0W3L0"/>
<protein>
    <submittedName>
        <fullName evidence="2">Uncharacterized protein</fullName>
    </submittedName>
</protein>
<accession>A0A9Q0W3L0</accession>